<name>A0A5B7GV44_PORTR</name>
<proteinExistence type="predicted"/>
<evidence type="ECO:0000313" key="1">
    <source>
        <dbReference type="EMBL" id="MPC61409.1"/>
    </source>
</evidence>
<protein>
    <submittedName>
        <fullName evidence="1">Uncharacterized protein</fullName>
    </submittedName>
</protein>
<reference evidence="1 2" key="1">
    <citation type="submission" date="2019-05" db="EMBL/GenBank/DDBJ databases">
        <title>Another draft genome of Portunus trituberculatus and its Hox gene families provides insights of decapod evolution.</title>
        <authorList>
            <person name="Jeong J.-H."/>
            <person name="Song I."/>
            <person name="Kim S."/>
            <person name="Choi T."/>
            <person name="Kim D."/>
            <person name="Ryu S."/>
            <person name="Kim W."/>
        </authorList>
    </citation>
    <scope>NUCLEOTIDE SEQUENCE [LARGE SCALE GENOMIC DNA]</scope>
    <source>
        <tissue evidence="1">Muscle</tissue>
    </source>
</reference>
<dbReference type="Proteomes" id="UP000324222">
    <property type="component" value="Unassembled WGS sequence"/>
</dbReference>
<keyword evidence="2" id="KW-1185">Reference proteome</keyword>
<dbReference type="EMBL" id="VSRR010018514">
    <property type="protein sequence ID" value="MPC61409.1"/>
    <property type="molecule type" value="Genomic_DNA"/>
</dbReference>
<evidence type="ECO:0000313" key="2">
    <source>
        <dbReference type="Proteomes" id="UP000324222"/>
    </source>
</evidence>
<comment type="caution">
    <text evidence="1">The sequence shown here is derived from an EMBL/GenBank/DDBJ whole genome shotgun (WGS) entry which is preliminary data.</text>
</comment>
<organism evidence="1 2">
    <name type="scientific">Portunus trituberculatus</name>
    <name type="common">Swimming crab</name>
    <name type="synonym">Neptunus trituberculatus</name>
    <dbReference type="NCBI Taxonomy" id="210409"/>
    <lineage>
        <taxon>Eukaryota</taxon>
        <taxon>Metazoa</taxon>
        <taxon>Ecdysozoa</taxon>
        <taxon>Arthropoda</taxon>
        <taxon>Crustacea</taxon>
        <taxon>Multicrustacea</taxon>
        <taxon>Malacostraca</taxon>
        <taxon>Eumalacostraca</taxon>
        <taxon>Eucarida</taxon>
        <taxon>Decapoda</taxon>
        <taxon>Pleocyemata</taxon>
        <taxon>Brachyura</taxon>
        <taxon>Eubrachyura</taxon>
        <taxon>Portunoidea</taxon>
        <taxon>Portunidae</taxon>
        <taxon>Portuninae</taxon>
        <taxon>Portunus</taxon>
    </lineage>
</organism>
<accession>A0A5B7GV44</accession>
<gene>
    <name evidence="1" type="ORF">E2C01_055481</name>
</gene>
<dbReference type="AlphaFoldDB" id="A0A5B7GV44"/>
<sequence length="60" mass="7195">MEIEEHRAEELEGLGTLPYTRRKFVNATEEVRVTRCSWNWFSDLPLDTPDKRSKIREKTE</sequence>